<gene>
    <name evidence="1" type="ORF">LOY88_004079</name>
</gene>
<reference evidence="1" key="1">
    <citation type="journal article" date="2022" name="bioRxiv">
        <title>Population genetic analysis of Ophidiomyces ophidiicola, the causative agent of snake fungal disease, indicates recent introductions to the USA.</title>
        <authorList>
            <person name="Ladner J.T."/>
            <person name="Palmer J.M."/>
            <person name="Ettinger C.L."/>
            <person name="Stajich J.E."/>
            <person name="Farrell T.M."/>
            <person name="Glorioso B.M."/>
            <person name="Lawson B."/>
            <person name="Price S.J."/>
            <person name="Stengle A.G."/>
            <person name="Grear D.A."/>
            <person name="Lorch J.M."/>
        </authorList>
    </citation>
    <scope>NUCLEOTIDE SEQUENCE</scope>
    <source>
        <strain evidence="1">NWHC 24266-5</strain>
    </source>
</reference>
<dbReference type="EMBL" id="JALBCA010000058">
    <property type="protein sequence ID" value="KAI2385461.1"/>
    <property type="molecule type" value="Genomic_DNA"/>
</dbReference>
<sequence>MKLTAILAVTAAGLVSAQIPPVPSCSINCFLTALSGGGCSGLTDWACQCKRPDLPPKIIPCVKSACPQASDQSSVSSIVASVCSKAGVPISIPPV</sequence>
<name>A0ACB8UXL8_9EURO</name>
<organism evidence="1">
    <name type="scientific">Ophidiomyces ophidiicola</name>
    <dbReference type="NCBI Taxonomy" id="1387563"/>
    <lineage>
        <taxon>Eukaryota</taxon>
        <taxon>Fungi</taxon>
        <taxon>Dikarya</taxon>
        <taxon>Ascomycota</taxon>
        <taxon>Pezizomycotina</taxon>
        <taxon>Eurotiomycetes</taxon>
        <taxon>Eurotiomycetidae</taxon>
        <taxon>Onygenales</taxon>
        <taxon>Onygenaceae</taxon>
        <taxon>Ophidiomyces</taxon>
    </lineage>
</organism>
<proteinExistence type="predicted"/>
<accession>A0ACB8UXL8</accession>
<protein>
    <submittedName>
        <fullName evidence="1">Uncharacterized protein</fullName>
    </submittedName>
</protein>
<evidence type="ECO:0000313" key="1">
    <source>
        <dbReference type="EMBL" id="KAI2385461.1"/>
    </source>
</evidence>
<comment type="caution">
    <text evidence="1">The sequence shown here is derived from an EMBL/GenBank/DDBJ whole genome shotgun (WGS) entry which is preliminary data.</text>
</comment>